<dbReference type="GO" id="GO:0005737">
    <property type="term" value="C:cytoplasm"/>
    <property type="evidence" value="ECO:0007669"/>
    <property type="project" value="TreeGrafter"/>
</dbReference>
<evidence type="ECO:0000256" key="3">
    <source>
        <dbReference type="SAM" id="MobiDB-lite"/>
    </source>
</evidence>
<gene>
    <name evidence="5" type="ORF">BCR33DRAFT_737123</name>
</gene>
<keyword evidence="5" id="KW-0689">Ribosomal protein</keyword>
<feature type="region of interest" description="Disordered" evidence="3">
    <location>
        <begin position="190"/>
        <end position="211"/>
    </location>
</feature>
<comment type="similarity">
    <text evidence="1">Belongs to the IMPACT family.</text>
</comment>
<keyword evidence="2" id="KW-0175">Coiled coil</keyword>
<dbReference type="InterPro" id="IPR020568">
    <property type="entry name" value="Ribosomal_Su5_D2-typ_SF"/>
</dbReference>
<dbReference type="Gene3D" id="3.30.230.30">
    <property type="entry name" value="Impact, N-terminal domain"/>
    <property type="match status" value="1"/>
</dbReference>
<dbReference type="SUPFAM" id="SSF54211">
    <property type="entry name" value="Ribosomal protein S5 domain 2-like"/>
    <property type="match status" value="1"/>
</dbReference>
<organism evidence="5 6">
    <name type="scientific">Rhizoclosmatium globosum</name>
    <dbReference type="NCBI Taxonomy" id="329046"/>
    <lineage>
        <taxon>Eukaryota</taxon>
        <taxon>Fungi</taxon>
        <taxon>Fungi incertae sedis</taxon>
        <taxon>Chytridiomycota</taxon>
        <taxon>Chytridiomycota incertae sedis</taxon>
        <taxon>Chytridiomycetes</taxon>
        <taxon>Chytridiales</taxon>
        <taxon>Chytriomycetaceae</taxon>
        <taxon>Rhizoclosmatium</taxon>
    </lineage>
</organism>
<dbReference type="OrthoDB" id="69641at2759"/>
<dbReference type="GO" id="GO:0005840">
    <property type="term" value="C:ribosome"/>
    <property type="evidence" value="ECO:0007669"/>
    <property type="project" value="UniProtKB-KW"/>
</dbReference>
<dbReference type="PANTHER" id="PTHR16301:SF25">
    <property type="entry name" value="PROTEIN IMPACT"/>
    <property type="match status" value="1"/>
</dbReference>
<evidence type="ECO:0000313" key="5">
    <source>
        <dbReference type="EMBL" id="ORY46017.1"/>
    </source>
</evidence>
<dbReference type="STRING" id="329046.A0A1Y2CGI1"/>
<dbReference type="Pfam" id="PF01205">
    <property type="entry name" value="Impact_N"/>
    <property type="match status" value="1"/>
</dbReference>
<name>A0A1Y2CGI1_9FUNG</name>
<dbReference type="EMBL" id="MCGO01000018">
    <property type="protein sequence ID" value="ORY46017.1"/>
    <property type="molecule type" value="Genomic_DNA"/>
</dbReference>
<evidence type="ECO:0000259" key="4">
    <source>
        <dbReference type="Pfam" id="PF01205"/>
    </source>
</evidence>
<keyword evidence="6" id="KW-1185">Reference proteome</keyword>
<keyword evidence="5" id="KW-0687">Ribonucleoprotein</keyword>
<comment type="caution">
    <text evidence="5">The sequence shown here is derived from an EMBL/GenBank/DDBJ whole genome shotgun (WGS) entry which is preliminary data.</text>
</comment>
<proteinExistence type="inferred from homology"/>
<evidence type="ECO:0000256" key="2">
    <source>
        <dbReference type="SAM" id="Coils"/>
    </source>
</evidence>
<dbReference type="InterPro" id="IPR023582">
    <property type="entry name" value="Impact"/>
</dbReference>
<accession>A0A1Y2CGI1</accession>
<evidence type="ECO:0000256" key="1">
    <source>
        <dbReference type="ARBA" id="ARBA00007665"/>
    </source>
</evidence>
<dbReference type="Proteomes" id="UP000193642">
    <property type="component" value="Unassembled WGS sequence"/>
</dbReference>
<feature type="coiled-coil region" evidence="2">
    <location>
        <begin position="312"/>
        <end position="346"/>
    </location>
</feature>
<protein>
    <submittedName>
        <fullName evidence="5">Ribosomal protein S5 domain 2-like protein</fullName>
    </submittedName>
</protein>
<reference evidence="5 6" key="1">
    <citation type="submission" date="2016-07" db="EMBL/GenBank/DDBJ databases">
        <title>Pervasive Adenine N6-methylation of Active Genes in Fungi.</title>
        <authorList>
            <consortium name="DOE Joint Genome Institute"/>
            <person name="Mondo S.J."/>
            <person name="Dannebaum R.O."/>
            <person name="Kuo R.C."/>
            <person name="Labutti K."/>
            <person name="Haridas S."/>
            <person name="Kuo A."/>
            <person name="Salamov A."/>
            <person name="Ahrendt S.R."/>
            <person name="Lipzen A."/>
            <person name="Sullivan W."/>
            <person name="Andreopoulos W.B."/>
            <person name="Clum A."/>
            <person name="Lindquist E."/>
            <person name="Daum C."/>
            <person name="Ramamoorthy G.K."/>
            <person name="Gryganskyi A."/>
            <person name="Culley D."/>
            <person name="Magnuson J.K."/>
            <person name="James T.Y."/>
            <person name="O'Malley M.A."/>
            <person name="Stajich J.E."/>
            <person name="Spatafora J.W."/>
            <person name="Visel A."/>
            <person name="Grigoriev I.V."/>
        </authorList>
    </citation>
    <scope>NUCLEOTIDE SEQUENCE [LARGE SCALE GENOMIC DNA]</scope>
    <source>
        <strain evidence="5 6">JEL800</strain>
    </source>
</reference>
<dbReference type="AlphaFoldDB" id="A0A1Y2CGI1"/>
<dbReference type="InterPro" id="IPR036956">
    <property type="entry name" value="Impact_N_sf"/>
</dbReference>
<dbReference type="PANTHER" id="PTHR16301">
    <property type="entry name" value="IMPACT-RELATED"/>
    <property type="match status" value="1"/>
</dbReference>
<feature type="domain" description="Impact N-terminal" evidence="4">
    <location>
        <begin position="71"/>
        <end position="185"/>
    </location>
</feature>
<evidence type="ECO:0000313" key="6">
    <source>
        <dbReference type="Proteomes" id="UP000193642"/>
    </source>
</evidence>
<dbReference type="InterPro" id="IPR001498">
    <property type="entry name" value="Impact_N"/>
</dbReference>
<dbReference type="GO" id="GO:0006446">
    <property type="term" value="P:regulation of translational initiation"/>
    <property type="evidence" value="ECO:0007669"/>
    <property type="project" value="TreeGrafter"/>
</dbReference>
<feature type="compositionally biased region" description="Pro residues" evidence="3">
    <location>
        <begin position="194"/>
        <end position="211"/>
    </location>
</feature>
<sequence length="349" mass="38362">MKRTAPILPTDLAASKRQTHDPKHQKRTHGATNNGNAFTFLMQSDAQRTTTLASAAPTLIKTPFQILDRFSKFIGHSVHVTTKKDVTAVQAVLKSKAEFKSATHNIQAWRFLKLLAGKSGDSPDDFIVEDGYDEDGETGAGRKLWVTMRDLGACDCMVIVTRWYGGTELGPVRFDHINNVGKAALEAGGFVGPRPLPPPPPQLPPSSSPNHPPISSNILLLGWKSVAERDRLLRLLKARDASIRGFRTNIEKHRMDIISNAKTIRILSKKPAGTENVAAAGELLEADCKTWNEATLKQDEAEKLVQERDIILTSLKARLADLKEVLAAQEQHMEELTATVAAEKSNINE</sequence>
<feature type="region of interest" description="Disordered" evidence="3">
    <location>
        <begin position="1"/>
        <end position="36"/>
    </location>
</feature>
<dbReference type="GO" id="GO:0140469">
    <property type="term" value="P:GCN2-mediated signaling"/>
    <property type="evidence" value="ECO:0007669"/>
    <property type="project" value="TreeGrafter"/>
</dbReference>